<gene>
    <name evidence="1" type="ORF">BABINDRAFT_147070</name>
</gene>
<dbReference type="GeneID" id="30145045"/>
<protein>
    <submittedName>
        <fullName evidence="1">Uncharacterized protein</fullName>
    </submittedName>
</protein>
<organism evidence="1 2">
    <name type="scientific">Babjeviella inositovora NRRL Y-12698</name>
    <dbReference type="NCBI Taxonomy" id="984486"/>
    <lineage>
        <taxon>Eukaryota</taxon>
        <taxon>Fungi</taxon>
        <taxon>Dikarya</taxon>
        <taxon>Ascomycota</taxon>
        <taxon>Saccharomycotina</taxon>
        <taxon>Pichiomycetes</taxon>
        <taxon>Serinales incertae sedis</taxon>
        <taxon>Babjeviella</taxon>
    </lineage>
</organism>
<proteinExistence type="predicted"/>
<dbReference type="AlphaFoldDB" id="A0A1E3QMW5"/>
<name>A0A1E3QMW5_9ASCO</name>
<evidence type="ECO:0000313" key="2">
    <source>
        <dbReference type="Proteomes" id="UP000094336"/>
    </source>
</evidence>
<reference evidence="2" key="1">
    <citation type="submission" date="2016-05" db="EMBL/GenBank/DDBJ databases">
        <title>Comparative genomics of biotechnologically important yeasts.</title>
        <authorList>
            <consortium name="DOE Joint Genome Institute"/>
            <person name="Riley R."/>
            <person name="Haridas S."/>
            <person name="Wolfe K.H."/>
            <person name="Lopes M.R."/>
            <person name="Hittinger C.T."/>
            <person name="Goker M."/>
            <person name="Salamov A."/>
            <person name="Wisecaver J."/>
            <person name="Long T.M."/>
            <person name="Aerts A.L."/>
            <person name="Barry K."/>
            <person name="Choi C."/>
            <person name="Clum A."/>
            <person name="Coughlan A.Y."/>
            <person name="Deshpande S."/>
            <person name="Douglass A.P."/>
            <person name="Hanson S.J."/>
            <person name="Klenk H.-P."/>
            <person name="Labutti K."/>
            <person name="Lapidus A."/>
            <person name="Lindquist E."/>
            <person name="Lipzen A."/>
            <person name="Meier-Kolthoff J.P."/>
            <person name="Ohm R.A."/>
            <person name="Otillar R.P."/>
            <person name="Pangilinan J."/>
            <person name="Peng Y."/>
            <person name="Rokas A."/>
            <person name="Rosa C.A."/>
            <person name="Scheuner C."/>
            <person name="Sibirny A.A."/>
            <person name="Slot J.C."/>
            <person name="Stielow J.B."/>
            <person name="Sun H."/>
            <person name="Kurtzman C.P."/>
            <person name="Blackwell M."/>
            <person name="Grigoriev I.V."/>
            <person name="Jeffries T.W."/>
        </authorList>
    </citation>
    <scope>NUCLEOTIDE SEQUENCE [LARGE SCALE GENOMIC DNA]</scope>
    <source>
        <strain evidence="2">NRRL Y-12698</strain>
    </source>
</reference>
<dbReference type="RefSeq" id="XP_018984353.1">
    <property type="nucleotide sequence ID" value="XM_019127192.1"/>
</dbReference>
<accession>A0A1E3QMW5</accession>
<keyword evidence="2" id="KW-1185">Reference proteome</keyword>
<evidence type="ECO:0000313" key="1">
    <source>
        <dbReference type="EMBL" id="ODQ79025.1"/>
    </source>
</evidence>
<dbReference type="EMBL" id="KV454433">
    <property type="protein sequence ID" value="ODQ79025.1"/>
    <property type="molecule type" value="Genomic_DNA"/>
</dbReference>
<sequence length="52" mass="5798">MCTSRGWQPPADLTPSSTPCLCMPELQIRRSLHASYSQTAFSLGSRFHASER</sequence>
<dbReference type="Proteomes" id="UP000094336">
    <property type="component" value="Unassembled WGS sequence"/>
</dbReference>